<gene>
    <name evidence="1" type="ORF">OPT61_g2801</name>
</gene>
<evidence type="ECO:0000313" key="1">
    <source>
        <dbReference type="EMBL" id="KAJ8115591.1"/>
    </source>
</evidence>
<proteinExistence type="predicted"/>
<organism evidence="1 2">
    <name type="scientific">Boeremia exigua</name>
    <dbReference type="NCBI Taxonomy" id="749465"/>
    <lineage>
        <taxon>Eukaryota</taxon>
        <taxon>Fungi</taxon>
        <taxon>Dikarya</taxon>
        <taxon>Ascomycota</taxon>
        <taxon>Pezizomycotina</taxon>
        <taxon>Dothideomycetes</taxon>
        <taxon>Pleosporomycetidae</taxon>
        <taxon>Pleosporales</taxon>
        <taxon>Pleosporineae</taxon>
        <taxon>Didymellaceae</taxon>
        <taxon>Boeremia</taxon>
    </lineage>
</organism>
<keyword evidence="2" id="KW-1185">Reference proteome</keyword>
<dbReference type="EMBL" id="JAPHNI010000132">
    <property type="protein sequence ID" value="KAJ8115591.1"/>
    <property type="molecule type" value="Genomic_DNA"/>
</dbReference>
<name>A0ACC2IK91_9PLEO</name>
<protein>
    <submittedName>
        <fullName evidence="1">Uncharacterized protein</fullName>
    </submittedName>
</protein>
<evidence type="ECO:0000313" key="2">
    <source>
        <dbReference type="Proteomes" id="UP001153331"/>
    </source>
</evidence>
<accession>A0ACC2IK91</accession>
<comment type="caution">
    <text evidence="1">The sequence shown here is derived from an EMBL/GenBank/DDBJ whole genome shotgun (WGS) entry which is preliminary data.</text>
</comment>
<dbReference type="Proteomes" id="UP001153331">
    <property type="component" value="Unassembled WGS sequence"/>
</dbReference>
<sequence>MQHSSGIAEIVLSVKTDAAAGITCESNGTLSPGGSAIGRKPGVGKCEKPNLTLSLGSRHQTILVNTMSSNTYCDSRVPYEDCYNFVDSPSIHVLVGSCDEKKQFVVHEDLIKRSSPFFANAMGRDWKESCERTVPLPDDEPAVFSLYLKRIYTGTLPIQMPATNTTGEQDQYHALSKLYVLAEKLMDVDTKKAVLAALSARAVETSYVTLPGCDSISYIYEGTPENDAARQWLVDVYTNYGSGNIMDCDRTGYPKEFLADLAVSMMKERAQPRVYKETEDRLAQTEATLKRTAEDLVSMRSRADTSERALKKVKCSHSDEKYLLQNKLLFAESETEQLRN</sequence>
<reference evidence="1" key="1">
    <citation type="submission" date="2022-11" db="EMBL/GenBank/DDBJ databases">
        <title>Genome Sequence of Boeremia exigua.</title>
        <authorList>
            <person name="Buettner E."/>
        </authorList>
    </citation>
    <scope>NUCLEOTIDE SEQUENCE</scope>
    <source>
        <strain evidence="1">CU02</strain>
    </source>
</reference>